<evidence type="ECO:0000259" key="8">
    <source>
        <dbReference type="Pfam" id="PF00557"/>
    </source>
</evidence>
<keyword evidence="2 6" id="KW-0031">Aminopeptidase</keyword>
<evidence type="ECO:0000256" key="6">
    <source>
        <dbReference type="HAMAP-Rule" id="MF_01974"/>
    </source>
</evidence>
<keyword evidence="5 6" id="KW-0378">Hydrolase</keyword>
<comment type="subunit">
    <text evidence="6">Monomer.</text>
</comment>
<dbReference type="PANTHER" id="PTHR43330">
    <property type="entry name" value="METHIONINE AMINOPEPTIDASE"/>
    <property type="match status" value="1"/>
</dbReference>
<dbReference type="Pfam" id="PF00557">
    <property type="entry name" value="Peptidase_M24"/>
    <property type="match status" value="1"/>
</dbReference>
<dbReference type="CDD" id="cd01086">
    <property type="entry name" value="MetAP1"/>
    <property type="match status" value="1"/>
</dbReference>
<feature type="binding site" evidence="6">
    <location>
        <position position="96"/>
    </location>
    <ligand>
        <name>a divalent metal cation</name>
        <dbReference type="ChEBI" id="CHEBI:60240"/>
        <label>1</label>
    </ligand>
</feature>
<feature type="binding site" evidence="6">
    <location>
        <position position="170"/>
    </location>
    <ligand>
        <name>a divalent metal cation</name>
        <dbReference type="ChEBI" id="CHEBI:60240"/>
        <label>2</label>
        <note>catalytic</note>
    </ligand>
</feature>
<dbReference type="EMBL" id="CACVAW010000010">
    <property type="protein sequence ID" value="CAA6802531.1"/>
    <property type="molecule type" value="Genomic_DNA"/>
</dbReference>
<dbReference type="SUPFAM" id="SSF55920">
    <property type="entry name" value="Creatinase/aminopeptidase"/>
    <property type="match status" value="1"/>
</dbReference>
<dbReference type="Gene3D" id="3.90.230.10">
    <property type="entry name" value="Creatinase/methionine aminopeptidase superfamily"/>
    <property type="match status" value="1"/>
</dbReference>
<comment type="cofactor">
    <cofactor evidence="6">
        <name>Co(2+)</name>
        <dbReference type="ChEBI" id="CHEBI:48828"/>
    </cofactor>
    <cofactor evidence="6">
        <name>Zn(2+)</name>
        <dbReference type="ChEBI" id="CHEBI:29105"/>
    </cofactor>
    <cofactor evidence="6">
        <name>Mn(2+)</name>
        <dbReference type="ChEBI" id="CHEBI:29035"/>
    </cofactor>
    <cofactor evidence="6">
        <name>Fe(2+)</name>
        <dbReference type="ChEBI" id="CHEBI:29033"/>
    </cofactor>
    <text evidence="6">Binds 2 divalent metal cations per subunit. Has a high-affinity and a low affinity metal-binding site. The true nature of the physiological cofactor is under debate. The enzyme is active with cobalt, zinc, manganese or divalent iron ions. Most likely, methionine aminopeptidases function as mononuclear Fe(2+)-metalloproteases under physiological conditions, and the catalytically relevant metal-binding site has been assigned to the histidine-containing high-affinity site.</text>
</comment>
<evidence type="ECO:0000256" key="7">
    <source>
        <dbReference type="RuleBase" id="RU003653"/>
    </source>
</evidence>
<dbReference type="AlphaFoldDB" id="A0A6S6S2J5"/>
<proteinExistence type="inferred from homology"/>
<dbReference type="GO" id="GO:0006508">
    <property type="term" value="P:proteolysis"/>
    <property type="evidence" value="ECO:0007669"/>
    <property type="project" value="UniProtKB-KW"/>
</dbReference>
<dbReference type="PANTHER" id="PTHR43330:SF27">
    <property type="entry name" value="METHIONINE AMINOPEPTIDASE"/>
    <property type="match status" value="1"/>
</dbReference>
<evidence type="ECO:0000256" key="2">
    <source>
        <dbReference type="ARBA" id="ARBA00022438"/>
    </source>
</evidence>
<feature type="domain" description="Peptidase M24" evidence="8">
    <location>
        <begin position="12"/>
        <end position="242"/>
    </location>
</feature>
<feature type="binding site" evidence="6">
    <location>
        <position position="107"/>
    </location>
    <ligand>
        <name>a divalent metal cation</name>
        <dbReference type="ChEBI" id="CHEBI:60240"/>
        <label>2</label>
        <note>catalytic</note>
    </ligand>
</feature>
<dbReference type="PROSITE" id="PS00680">
    <property type="entry name" value="MAP_1"/>
    <property type="match status" value="1"/>
</dbReference>
<reference evidence="9" key="1">
    <citation type="submission" date="2020-01" db="EMBL/GenBank/DDBJ databases">
        <authorList>
            <person name="Meier V. D."/>
            <person name="Meier V D."/>
        </authorList>
    </citation>
    <scope>NUCLEOTIDE SEQUENCE</scope>
    <source>
        <strain evidence="9">HLG_WM_MAG_12</strain>
    </source>
</reference>
<dbReference type="EC" id="3.4.11.18" evidence="6 7"/>
<protein>
    <recommendedName>
        <fullName evidence="6 7">Methionine aminopeptidase</fullName>
        <shortName evidence="6">MAP</shortName>
        <shortName evidence="6">MetAP</shortName>
        <ecNumber evidence="6 7">3.4.11.18</ecNumber>
    </recommendedName>
    <alternativeName>
        <fullName evidence="6">Peptidase M</fullName>
    </alternativeName>
</protein>
<evidence type="ECO:0000256" key="3">
    <source>
        <dbReference type="ARBA" id="ARBA00022670"/>
    </source>
</evidence>
<evidence type="ECO:0000313" key="9">
    <source>
        <dbReference type="EMBL" id="CAA6802531.1"/>
    </source>
</evidence>
<evidence type="ECO:0000256" key="4">
    <source>
        <dbReference type="ARBA" id="ARBA00022723"/>
    </source>
</evidence>
<feature type="binding site" evidence="6">
    <location>
        <position position="206"/>
    </location>
    <ligand>
        <name>a divalent metal cation</name>
        <dbReference type="ChEBI" id="CHEBI:60240"/>
        <label>2</label>
        <note>catalytic</note>
    </ligand>
</feature>
<dbReference type="GO" id="GO:0046872">
    <property type="term" value="F:metal ion binding"/>
    <property type="evidence" value="ECO:0007669"/>
    <property type="project" value="UniProtKB-UniRule"/>
</dbReference>
<keyword evidence="4 6" id="KW-0479">Metal-binding</keyword>
<organism evidence="9">
    <name type="scientific">uncultured Campylobacterales bacterium</name>
    <dbReference type="NCBI Taxonomy" id="352960"/>
    <lineage>
        <taxon>Bacteria</taxon>
        <taxon>Pseudomonadati</taxon>
        <taxon>Campylobacterota</taxon>
        <taxon>Epsilonproteobacteria</taxon>
        <taxon>Campylobacterales</taxon>
        <taxon>environmental samples</taxon>
    </lineage>
</organism>
<gene>
    <name evidence="6" type="primary">map</name>
    <name evidence="9" type="ORF">HELGO_WM2556</name>
</gene>
<dbReference type="GO" id="GO:0004239">
    <property type="term" value="F:initiator methionyl aminopeptidase activity"/>
    <property type="evidence" value="ECO:0007669"/>
    <property type="project" value="UniProtKB-UniRule"/>
</dbReference>
<dbReference type="GO" id="GO:0070006">
    <property type="term" value="F:metalloaminopeptidase activity"/>
    <property type="evidence" value="ECO:0007669"/>
    <property type="project" value="UniProtKB-UniRule"/>
</dbReference>
<dbReference type="PRINTS" id="PR00599">
    <property type="entry name" value="MAPEPTIDASE"/>
</dbReference>
<dbReference type="NCBIfam" id="TIGR00500">
    <property type="entry name" value="met_pdase_I"/>
    <property type="match status" value="1"/>
</dbReference>
<dbReference type="InterPro" id="IPR002467">
    <property type="entry name" value="Pept_M24A_MAP1"/>
</dbReference>
<feature type="binding site" evidence="6">
    <location>
        <position position="107"/>
    </location>
    <ligand>
        <name>a divalent metal cation</name>
        <dbReference type="ChEBI" id="CHEBI:60240"/>
        <label>1</label>
    </ligand>
</feature>
<feature type="binding site" evidence="6">
    <location>
        <position position="177"/>
    </location>
    <ligand>
        <name>substrate</name>
    </ligand>
</feature>
<dbReference type="InterPro" id="IPR036005">
    <property type="entry name" value="Creatinase/aminopeptidase-like"/>
</dbReference>
<comment type="catalytic activity">
    <reaction evidence="6 7">
        <text>Release of N-terminal amino acids, preferentially methionine, from peptides and arylamides.</text>
        <dbReference type="EC" id="3.4.11.18"/>
    </reaction>
</comment>
<keyword evidence="3 6" id="KW-0645">Protease</keyword>
<feature type="binding site" evidence="6">
    <location>
        <position position="237"/>
    </location>
    <ligand>
        <name>a divalent metal cation</name>
        <dbReference type="ChEBI" id="CHEBI:60240"/>
        <label>2</label>
        <note>catalytic</note>
    </ligand>
</feature>
<dbReference type="InterPro" id="IPR001714">
    <property type="entry name" value="Pept_M24_MAP"/>
</dbReference>
<accession>A0A6S6S2J5</accession>
<sequence length="253" mass="28178">MSIPLKKLADLEKLRVANRYVALTLEYLRDFSKVGMTLKEINQAGEDFIFNELKARPSFKGLYGFPAGVCTSLNEVIIHGIPTETKVKEGDILGLDIGVEYEGWYGDAAISLGMGKVSETNEKLIECAKNTLLNSISEIEVGMRFKELSAILEKHIRSYGFVPLKNFCGHGIGQKPHEEPEIPNYVEHGSLKSGPKIKNGMVFCLEPMICQENQIPKILDDKWSVVSEDGLFGSHYEHTVAVFDNKVEILSVV</sequence>
<feature type="binding site" evidence="6">
    <location>
        <position position="237"/>
    </location>
    <ligand>
        <name>a divalent metal cation</name>
        <dbReference type="ChEBI" id="CHEBI:60240"/>
        <label>1</label>
    </ligand>
</feature>
<comment type="function">
    <text evidence="1 6">Removes the N-terminal methionine from nascent proteins. The N-terminal methionine is often cleaved when the second residue in the primary sequence is small and uncharged (Met-Ala-, Cys, Gly, Pro, Ser, Thr, or Val). Requires deformylation of the N(alpha)-formylated initiator methionine before it can be hydrolyzed.</text>
</comment>
<evidence type="ECO:0000256" key="5">
    <source>
        <dbReference type="ARBA" id="ARBA00022801"/>
    </source>
</evidence>
<feature type="binding site" evidence="6">
    <location>
        <position position="79"/>
    </location>
    <ligand>
        <name>substrate</name>
    </ligand>
</feature>
<comment type="similarity">
    <text evidence="6">Belongs to the peptidase M24A family. Methionine aminopeptidase type 1 subfamily.</text>
</comment>
<name>A0A6S6S2J5_9BACT</name>
<dbReference type="GO" id="GO:0005829">
    <property type="term" value="C:cytosol"/>
    <property type="evidence" value="ECO:0007669"/>
    <property type="project" value="TreeGrafter"/>
</dbReference>
<evidence type="ECO:0000256" key="1">
    <source>
        <dbReference type="ARBA" id="ARBA00002521"/>
    </source>
</evidence>
<dbReference type="HAMAP" id="MF_01974">
    <property type="entry name" value="MetAP_1"/>
    <property type="match status" value="1"/>
</dbReference>
<dbReference type="InterPro" id="IPR000994">
    <property type="entry name" value="Pept_M24"/>
</dbReference>